<feature type="chain" id="PRO_5015030899" evidence="1">
    <location>
        <begin position="23"/>
        <end position="348"/>
    </location>
</feature>
<dbReference type="Pfam" id="PF01764">
    <property type="entry name" value="Lipase_3"/>
    <property type="match status" value="1"/>
</dbReference>
<feature type="signal peptide" evidence="1">
    <location>
        <begin position="1"/>
        <end position="22"/>
    </location>
</feature>
<dbReference type="GO" id="GO:0006629">
    <property type="term" value="P:lipid metabolic process"/>
    <property type="evidence" value="ECO:0007669"/>
    <property type="project" value="InterPro"/>
</dbReference>
<evidence type="ECO:0000256" key="1">
    <source>
        <dbReference type="SAM" id="SignalP"/>
    </source>
</evidence>
<accession>A0A090LJR0</accession>
<dbReference type="GeneID" id="36382324"/>
<evidence type="ECO:0000313" key="3">
    <source>
        <dbReference type="EMBL" id="CEF69953.1"/>
    </source>
</evidence>
<dbReference type="WormBase" id="SRAE_2000459900">
    <property type="protein sequence ID" value="SRP00419"/>
    <property type="gene ID" value="WBGene00264831"/>
</dbReference>
<dbReference type="InterPro" id="IPR029058">
    <property type="entry name" value="AB_hydrolase_fold"/>
</dbReference>
<dbReference type="RefSeq" id="XP_024509152.1">
    <property type="nucleotide sequence ID" value="XM_024643488.1"/>
</dbReference>
<dbReference type="PANTHER" id="PTHR45908:SF5">
    <property type="entry name" value="FUNGAL LIPASE-LIKE DOMAIN-CONTAINING PROTEIN"/>
    <property type="match status" value="1"/>
</dbReference>
<dbReference type="WBParaSite" id="SRAE_2000459900.1">
    <property type="protein sequence ID" value="SRAE_2000459900.1"/>
    <property type="gene ID" value="WBGene00264831"/>
</dbReference>
<organism evidence="3">
    <name type="scientific">Strongyloides ratti</name>
    <name type="common">Parasitic roundworm</name>
    <dbReference type="NCBI Taxonomy" id="34506"/>
    <lineage>
        <taxon>Eukaryota</taxon>
        <taxon>Metazoa</taxon>
        <taxon>Ecdysozoa</taxon>
        <taxon>Nematoda</taxon>
        <taxon>Chromadorea</taxon>
        <taxon>Rhabditida</taxon>
        <taxon>Tylenchina</taxon>
        <taxon>Panagrolaimomorpha</taxon>
        <taxon>Strongyloidoidea</taxon>
        <taxon>Strongyloididae</taxon>
        <taxon>Strongyloides</taxon>
    </lineage>
</organism>
<evidence type="ECO:0000313" key="5">
    <source>
        <dbReference type="WBParaSite" id="SRAE_2000459900.1"/>
    </source>
</evidence>
<dbReference type="SUPFAM" id="SSF53474">
    <property type="entry name" value="alpha/beta-Hydrolases"/>
    <property type="match status" value="1"/>
</dbReference>
<name>A0A090LJR0_STRRB</name>
<dbReference type="PANTHER" id="PTHR45908">
    <property type="entry name" value="PROTEIN CBG11750-RELATED"/>
    <property type="match status" value="1"/>
</dbReference>
<keyword evidence="1" id="KW-0732">Signal</keyword>
<dbReference type="AlphaFoldDB" id="A0A090LJR0"/>
<reference evidence="5" key="2">
    <citation type="submission" date="2020-12" db="UniProtKB">
        <authorList>
            <consortium name="WormBaseParasite"/>
        </authorList>
    </citation>
    <scope>IDENTIFICATION</scope>
</reference>
<dbReference type="STRING" id="34506.A0A090LJR0"/>
<evidence type="ECO:0000313" key="4">
    <source>
        <dbReference type="Proteomes" id="UP000035682"/>
    </source>
</evidence>
<dbReference type="CDD" id="cd00519">
    <property type="entry name" value="Lipase_3"/>
    <property type="match status" value="1"/>
</dbReference>
<evidence type="ECO:0000259" key="2">
    <source>
        <dbReference type="Pfam" id="PF01764"/>
    </source>
</evidence>
<dbReference type="OrthoDB" id="438440at2759"/>
<evidence type="ECO:0000313" key="6">
    <source>
        <dbReference type="WormBase" id="SRAE_2000459900"/>
    </source>
</evidence>
<dbReference type="CTD" id="36382324"/>
<keyword evidence="4" id="KW-1185">Reference proteome</keyword>
<dbReference type="InterPro" id="IPR002921">
    <property type="entry name" value="Fungal_lipase-type"/>
</dbReference>
<gene>
    <name evidence="3 5 6" type="ORF">SRAE_2000459900</name>
</gene>
<reference evidence="3 4" key="1">
    <citation type="submission" date="2014-09" db="EMBL/GenBank/DDBJ databases">
        <authorList>
            <person name="Martin A.A."/>
        </authorList>
    </citation>
    <scope>NUCLEOTIDE SEQUENCE</scope>
    <source>
        <strain evidence="4">ED321</strain>
        <strain evidence="3">ED321 Heterogonic</strain>
    </source>
</reference>
<dbReference type="Gene3D" id="3.40.50.1820">
    <property type="entry name" value="alpha/beta hydrolase"/>
    <property type="match status" value="1"/>
</dbReference>
<protein>
    <submittedName>
        <fullName evidence="3 5">Lipase, class 3 family-containing protein</fullName>
    </submittedName>
</protein>
<dbReference type="EMBL" id="LN609529">
    <property type="protein sequence ID" value="CEF69953.1"/>
    <property type="molecule type" value="Genomic_DNA"/>
</dbReference>
<feature type="domain" description="Fungal lipase-type" evidence="2">
    <location>
        <begin position="96"/>
        <end position="229"/>
    </location>
</feature>
<proteinExistence type="predicted"/>
<dbReference type="Proteomes" id="UP000035682">
    <property type="component" value="Unplaced"/>
</dbReference>
<sequence>MYLKSFPLIFLIKFNIFLTINPQNLYQSQYNEENAKYLHLLCYESYFQNSGKCIPQLVEYFASYHLYQNNFIICDNSRNKCGFYILVSVLHKKIIIVFAGTITNGQLFKQMLSVFQKRIYYLKSGLVNKYYAISFEKLWPHVRKVFEERKYYNYKVYVTGHSLGSVYAAFTAFRIHQSGIRKSSDIFLYTFGQPRIGSYEFALNFDRRVPNSYRVVVGSDFVAHFPPCKKANLAKSRFYKRIFRKRTSKICDSADHNGYYHHGTEIWYPRGTDFEYIICNGYPKNEDFKCSDQLLFYASKIREHRDNHSVYFTRLVRKYIKMFLYTTDQNCKIIEHKNYRRNELSYLT</sequence>